<dbReference type="InterPro" id="IPR039657">
    <property type="entry name" value="Dimethylallyltransferase"/>
</dbReference>
<dbReference type="GO" id="GO:0052381">
    <property type="term" value="F:tRNA dimethylallyltransferase activity"/>
    <property type="evidence" value="ECO:0007669"/>
    <property type="project" value="TreeGrafter"/>
</dbReference>
<proteinExistence type="inferred from homology"/>
<dbReference type="PANTHER" id="PTHR11088">
    <property type="entry name" value="TRNA DIMETHYLALLYLTRANSFERASE"/>
    <property type="match status" value="1"/>
</dbReference>
<sequence>MINAGLLVEVYEIYNLNVDYTRGLRQAIGVREFEDFLRVYPPEGRNDKVNDAIDGSFFTVSTNEDKKILNDNIMELLHFSSDSELKILLAEAIDKVKANTRKLVRRQKRRLNRLQTLFGWNINYVDATQAISSRTDDTWAAQVVGPAIRIIKSFLSEDGSSAPNLEAQGNGRTKSVERNLWSQYICKACGDRVLRGMYEWEQHMQGRGHRKRISRLRKSQGQVLSKVDDHLLKADS</sequence>
<protein>
    <recommendedName>
        <fullName evidence="7">tRNA dimethylallyltransferase 2</fullName>
    </recommendedName>
</protein>
<dbReference type="InterPro" id="IPR036236">
    <property type="entry name" value="Znf_C2H2_sf"/>
</dbReference>
<dbReference type="PANTHER" id="PTHR11088:SF82">
    <property type="entry name" value="TRNA DIMETHYLALLYLTRANSFERASE 2"/>
    <property type="match status" value="1"/>
</dbReference>
<dbReference type="GO" id="GO:0009691">
    <property type="term" value="P:cytokinin biosynthetic process"/>
    <property type="evidence" value="ECO:0007669"/>
    <property type="project" value="UniProtKB-KW"/>
</dbReference>
<keyword evidence="4" id="KW-0547">Nucleotide-binding</keyword>
<keyword evidence="3" id="KW-0203">Cytokinin biosynthesis</keyword>
<dbReference type="GO" id="GO:0006400">
    <property type="term" value="P:tRNA modification"/>
    <property type="evidence" value="ECO:0007669"/>
    <property type="project" value="TreeGrafter"/>
</dbReference>
<dbReference type="InterPro" id="IPR027417">
    <property type="entry name" value="P-loop_NTPase"/>
</dbReference>
<dbReference type="Gene3D" id="3.30.160.60">
    <property type="entry name" value="Classic Zinc Finger"/>
    <property type="match status" value="1"/>
</dbReference>
<evidence type="ECO:0000256" key="2">
    <source>
        <dbReference type="ARBA" id="ARBA00022679"/>
    </source>
</evidence>
<organism evidence="6">
    <name type="scientific">Rhizophora mucronata</name>
    <name type="common">Asiatic mangrove</name>
    <dbReference type="NCBI Taxonomy" id="61149"/>
    <lineage>
        <taxon>Eukaryota</taxon>
        <taxon>Viridiplantae</taxon>
        <taxon>Streptophyta</taxon>
        <taxon>Embryophyta</taxon>
        <taxon>Tracheophyta</taxon>
        <taxon>Spermatophyta</taxon>
        <taxon>Magnoliopsida</taxon>
        <taxon>eudicotyledons</taxon>
        <taxon>Gunneridae</taxon>
        <taxon>Pentapetalae</taxon>
        <taxon>rosids</taxon>
        <taxon>fabids</taxon>
        <taxon>Malpighiales</taxon>
        <taxon>Rhizophoraceae</taxon>
        <taxon>Rhizophora</taxon>
    </lineage>
</organism>
<accession>A0A2P2JL95</accession>
<dbReference type="EMBL" id="GGEC01013748">
    <property type="protein sequence ID" value="MBW94231.1"/>
    <property type="molecule type" value="Transcribed_RNA"/>
</dbReference>
<dbReference type="SUPFAM" id="SSF57667">
    <property type="entry name" value="beta-beta-alpha zinc fingers"/>
    <property type="match status" value="1"/>
</dbReference>
<keyword evidence="2" id="KW-0808">Transferase</keyword>
<evidence type="ECO:0000313" key="6">
    <source>
        <dbReference type="EMBL" id="MBW94231.1"/>
    </source>
</evidence>
<dbReference type="FunFam" id="3.30.160.60:FF:002405">
    <property type="entry name" value="tRNA dimethylallyltransferase"/>
    <property type="match status" value="1"/>
</dbReference>
<evidence type="ECO:0000256" key="4">
    <source>
        <dbReference type="ARBA" id="ARBA00022741"/>
    </source>
</evidence>
<keyword evidence="5" id="KW-0067">ATP-binding</keyword>
<dbReference type="GO" id="GO:0005524">
    <property type="term" value="F:ATP binding"/>
    <property type="evidence" value="ECO:0007669"/>
    <property type="project" value="UniProtKB-KW"/>
</dbReference>
<dbReference type="GO" id="GO:0005739">
    <property type="term" value="C:mitochondrion"/>
    <property type="evidence" value="ECO:0007669"/>
    <property type="project" value="TreeGrafter"/>
</dbReference>
<evidence type="ECO:0008006" key="7">
    <source>
        <dbReference type="Google" id="ProtNLM"/>
    </source>
</evidence>
<comment type="similarity">
    <text evidence="1">Belongs to the IPP transferase family.</text>
</comment>
<reference evidence="6" key="1">
    <citation type="submission" date="2018-02" db="EMBL/GenBank/DDBJ databases">
        <title>Rhizophora mucronata_Transcriptome.</title>
        <authorList>
            <person name="Meera S.P."/>
            <person name="Sreeshan A."/>
            <person name="Augustine A."/>
        </authorList>
    </citation>
    <scope>NUCLEOTIDE SEQUENCE</scope>
    <source>
        <tissue evidence="6">Leaf</tissue>
    </source>
</reference>
<dbReference type="Gene3D" id="3.40.50.300">
    <property type="entry name" value="P-loop containing nucleotide triphosphate hydrolases"/>
    <property type="match status" value="1"/>
</dbReference>
<evidence type="ECO:0000256" key="1">
    <source>
        <dbReference type="ARBA" id="ARBA00005842"/>
    </source>
</evidence>
<dbReference type="AlphaFoldDB" id="A0A2P2JL95"/>
<name>A0A2P2JL95_RHIMU</name>
<evidence type="ECO:0000256" key="5">
    <source>
        <dbReference type="ARBA" id="ARBA00022840"/>
    </source>
</evidence>
<evidence type="ECO:0000256" key="3">
    <source>
        <dbReference type="ARBA" id="ARBA00022712"/>
    </source>
</evidence>